<reference evidence="5 6" key="1">
    <citation type="journal article" date="2015" name="Genome Announc.">
        <title>Expanding the biotechnology potential of lactobacilli through comparative genomics of 213 strains and associated genera.</title>
        <authorList>
            <person name="Sun Z."/>
            <person name="Harris H.M."/>
            <person name="McCann A."/>
            <person name="Guo C."/>
            <person name="Argimon S."/>
            <person name="Zhang W."/>
            <person name="Yang X."/>
            <person name="Jeffery I.B."/>
            <person name="Cooney J.C."/>
            <person name="Kagawa T.F."/>
            <person name="Liu W."/>
            <person name="Song Y."/>
            <person name="Salvetti E."/>
            <person name="Wrobel A."/>
            <person name="Rasinkangas P."/>
            <person name="Parkhill J."/>
            <person name="Rea M.C."/>
            <person name="O'Sullivan O."/>
            <person name="Ritari J."/>
            <person name="Douillard F.P."/>
            <person name="Paul Ross R."/>
            <person name="Yang R."/>
            <person name="Briner A.E."/>
            <person name="Felis G.E."/>
            <person name="de Vos W.M."/>
            <person name="Barrangou R."/>
            <person name="Klaenhammer T.R."/>
            <person name="Caufield P.W."/>
            <person name="Cui Y."/>
            <person name="Zhang H."/>
            <person name="O'Toole P.W."/>
        </authorList>
    </citation>
    <scope>NUCLEOTIDE SEQUENCE [LARGE SCALE GENOMIC DNA]</scope>
    <source>
        <strain evidence="5 6">DSM 19972</strain>
    </source>
</reference>
<dbReference type="PANTHER" id="PTHR42760">
    <property type="entry name" value="SHORT-CHAIN DEHYDROGENASES/REDUCTASES FAMILY MEMBER"/>
    <property type="match status" value="1"/>
</dbReference>
<dbReference type="GO" id="GO:0016616">
    <property type="term" value="F:oxidoreductase activity, acting on the CH-OH group of donors, NAD or NADP as acceptor"/>
    <property type="evidence" value="ECO:0007669"/>
    <property type="project" value="TreeGrafter"/>
</dbReference>
<comment type="caution">
    <text evidence="5">The sequence shown here is derived from an EMBL/GenBank/DDBJ whole genome shotgun (WGS) entry which is preliminary data.</text>
</comment>
<dbReference type="CDD" id="cd05233">
    <property type="entry name" value="SDR_c"/>
    <property type="match status" value="1"/>
</dbReference>
<feature type="domain" description="Ketoreductase" evidence="4">
    <location>
        <begin position="14"/>
        <end position="197"/>
    </location>
</feature>
<dbReference type="PANTHER" id="PTHR42760:SF133">
    <property type="entry name" value="3-OXOACYL-[ACYL-CARRIER-PROTEIN] REDUCTASE"/>
    <property type="match status" value="1"/>
</dbReference>
<evidence type="ECO:0000313" key="5">
    <source>
        <dbReference type="EMBL" id="KRL05080.1"/>
    </source>
</evidence>
<dbReference type="SUPFAM" id="SSF51735">
    <property type="entry name" value="NAD(P)-binding Rossmann-fold domains"/>
    <property type="match status" value="1"/>
</dbReference>
<dbReference type="PRINTS" id="PR00080">
    <property type="entry name" value="SDRFAMILY"/>
</dbReference>
<dbReference type="Gene3D" id="3.40.50.720">
    <property type="entry name" value="NAD(P)-binding Rossmann-like Domain"/>
    <property type="match status" value="1"/>
</dbReference>
<dbReference type="InterPro" id="IPR057326">
    <property type="entry name" value="KR_dom"/>
</dbReference>
<evidence type="ECO:0000256" key="2">
    <source>
        <dbReference type="ARBA" id="ARBA00023002"/>
    </source>
</evidence>
<sequence>MGVLIMDWLNLTDKTFIVTGGSSGIGEAIIKELLHDGANVVNADLKKGDFENDHLHFVETDVTSAKQVDNVVQEAVKTFGSLAGVVNNAGINLPRLLVDLSAPKGKYELDENVFEKVFAVNVKSVFLMSQAVGRVLAKNGKGVIVNMSSEAGLEGSQGQSVYAGTKSAINGLGRSWAKELGKYNVRVVGVAPGIMEATGLRTLSYEQALAYTRGITVEKLREGYKSTTTTPLGRSGKLSEVASFVAFLLSDKAGYITGVTVNVAGGKSRG</sequence>
<evidence type="ECO:0000256" key="3">
    <source>
        <dbReference type="RuleBase" id="RU000363"/>
    </source>
</evidence>
<dbReference type="PROSITE" id="PS00061">
    <property type="entry name" value="ADH_SHORT"/>
    <property type="match status" value="1"/>
</dbReference>
<evidence type="ECO:0000313" key="6">
    <source>
        <dbReference type="Proteomes" id="UP000051686"/>
    </source>
</evidence>
<dbReference type="NCBIfam" id="NF004817">
    <property type="entry name" value="PRK06171.1"/>
    <property type="match status" value="1"/>
</dbReference>
<name>A0A0R1MM31_9LACO</name>
<dbReference type="AlphaFoldDB" id="A0A0R1MM31"/>
<dbReference type="GO" id="GO:0048038">
    <property type="term" value="F:quinone binding"/>
    <property type="evidence" value="ECO:0007669"/>
    <property type="project" value="TreeGrafter"/>
</dbReference>
<dbReference type="SMART" id="SM00822">
    <property type="entry name" value="PKS_KR"/>
    <property type="match status" value="1"/>
</dbReference>
<dbReference type="Pfam" id="PF00106">
    <property type="entry name" value="adh_short"/>
    <property type="match status" value="1"/>
</dbReference>
<protein>
    <submittedName>
        <fullName evidence="5">Sorbitol-6-phosphate 2-dehydrogenase</fullName>
    </submittedName>
</protein>
<gene>
    <name evidence="5" type="ORF">FD46_GL001023</name>
</gene>
<comment type="similarity">
    <text evidence="1 3">Belongs to the short-chain dehydrogenases/reductases (SDR) family.</text>
</comment>
<dbReference type="InterPro" id="IPR036291">
    <property type="entry name" value="NAD(P)-bd_dom_sf"/>
</dbReference>
<keyword evidence="2" id="KW-0560">Oxidoreductase</keyword>
<proteinExistence type="inferred from homology"/>
<dbReference type="EMBL" id="AZEH01000034">
    <property type="protein sequence ID" value="KRL05080.1"/>
    <property type="molecule type" value="Genomic_DNA"/>
</dbReference>
<dbReference type="PATRIC" id="fig|1423777.3.peg.1058"/>
<keyword evidence="6" id="KW-1185">Reference proteome</keyword>
<dbReference type="InterPro" id="IPR002347">
    <property type="entry name" value="SDR_fam"/>
</dbReference>
<dbReference type="PRINTS" id="PR00081">
    <property type="entry name" value="GDHRDH"/>
</dbReference>
<dbReference type="InterPro" id="IPR020904">
    <property type="entry name" value="Sc_DH/Rdtase_CS"/>
</dbReference>
<evidence type="ECO:0000259" key="4">
    <source>
        <dbReference type="SMART" id="SM00822"/>
    </source>
</evidence>
<dbReference type="Proteomes" id="UP000051686">
    <property type="component" value="Unassembled WGS sequence"/>
</dbReference>
<dbReference type="GO" id="GO:0008206">
    <property type="term" value="P:bile acid metabolic process"/>
    <property type="evidence" value="ECO:0007669"/>
    <property type="project" value="UniProtKB-ARBA"/>
</dbReference>
<dbReference type="FunFam" id="3.40.50.720:FF:000084">
    <property type="entry name" value="Short-chain dehydrogenase reductase"/>
    <property type="match status" value="1"/>
</dbReference>
<evidence type="ECO:0000256" key="1">
    <source>
        <dbReference type="ARBA" id="ARBA00006484"/>
    </source>
</evidence>
<accession>A0A0R1MM31</accession>
<dbReference type="GO" id="GO:0006633">
    <property type="term" value="P:fatty acid biosynthetic process"/>
    <property type="evidence" value="ECO:0007669"/>
    <property type="project" value="TreeGrafter"/>
</dbReference>
<organism evidence="5 6">
    <name type="scientific">Liquorilactobacillus oeni DSM 19972</name>
    <dbReference type="NCBI Taxonomy" id="1423777"/>
    <lineage>
        <taxon>Bacteria</taxon>
        <taxon>Bacillati</taxon>
        <taxon>Bacillota</taxon>
        <taxon>Bacilli</taxon>
        <taxon>Lactobacillales</taxon>
        <taxon>Lactobacillaceae</taxon>
        <taxon>Liquorilactobacillus</taxon>
    </lineage>
</organism>
<dbReference type="STRING" id="1423777.FD46_GL001023"/>